<evidence type="ECO:0000313" key="2">
    <source>
        <dbReference type="EMBL" id="QJI02295.1"/>
    </source>
</evidence>
<dbReference type="InterPro" id="IPR009057">
    <property type="entry name" value="Homeodomain-like_sf"/>
</dbReference>
<dbReference type="InterPro" id="IPR052411">
    <property type="entry name" value="c-mor_Regulatory_Protein"/>
</dbReference>
<dbReference type="Pfam" id="PF08765">
    <property type="entry name" value="Mor"/>
    <property type="match status" value="1"/>
</dbReference>
<feature type="domain" description="Mor transcription activator" evidence="1">
    <location>
        <begin position="41"/>
        <end position="142"/>
    </location>
</feature>
<dbReference type="InterPro" id="IPR014875">
    <property type="entry name" value="Mor_transcription_activator"/>
</dbReference>
<dbReference type="SUPFAM" id="SSF46689">
    <property type="entry name" value="Homeodomain-like"/>
    <property type="match status" value="1"/>
</dbReference>
<dbReference type="Gene3D" id="1.10.10.60">
    <property type="entry name" value="Homeodomain-like"/>
    <property type="match status" value="1"/>
</dbReference>
<dbReference type="AlphaFoldDB" id="A0A6M3XWF1"/>
<protein>
    <submittedName>
        <fullName evidence="2">Putative transcription activator family protein</fullName>
    </submittedName>
</protein>
<evidence type="ECO:0000259" key="1">
    <source>
        <dbReference type="Pfam" id="PF08765"/>
    </source>
</evidence>
<name>A0A6M3XWF1_9ZZZZ</name>
<dbReference type="PANTHER" id="PTHR37812:SF1">
    <property type="entry name" value="MU-LIKE PROPHAGE FLUMU PROTEIN C"/>
    <property type="match status" value="1"/>
</dbReference>
<accession>A0A6M3XWF1</accession>
<dbReference type="EMBL" id="MT144989">
    <property type="protein sequence ID" value="QJI02295.1"/>
    <property type="molecule type" value="Genomic_DNA"/>
</dbReference>
<dbReference type="PANTHER" id="PTHR37812">
    <property type="entry name" value="MU-LIKE PROPHAGE FLUMU PROTEIN C"/>
    <property type="match status" value="1"/>
</dbReference>
<gene>
    <name evidence="2" type="ORF">TM448B03070_0014</name>
</gene>
<proteinExistence type="predicted"/>
<sequence length="143" mass="17100">MTQSTNRTHSAANEENCDWVGFDSLSLDDIDRMADDDESYRWPETMRDIYDLFKSELTKQDIDPKIAIPLLHRLCREFGGLQMYLPRGHLLEIEMMNLSIWHEFNGKNVEDLARKYNKSMQHIYRVIAKMRKREMKTRQPDLF</sequence>
<organism evidence="2">
    <name type="scientific">viral metagenome</name>
    <dbReference type="NCBI Taxonomy" id="1070528"/>
    <lineage>
        <taxon>unclassified sequences</taxon>
        <taxon>metagenomes</taxon>
        <taxon>organismal metagenomes</taxon>
    </lineage>
</organism>
<reference evidence="2" key="1">
    <citation type="submission" date="2020-03" db="EMBL/GenBank/DDBJ databases">
        <title>The deep terrestrial virosphere.</title>
        <authorList>
            <person name="Holmfeldt K."/>
            <person name="Nilsson E."/>
            <person name="Simone D."/>
            <person name="Lopez-Fernandez M."/>
            <person name="Wu X."/>
            <person name="de Brujin I."/>
            <person name="Lundin D."/>
            <person name="Andersson A."/>
            <person name="Bertilsson S."/>
            <person name="Dopson M."/>
        </authorList>
    </citation>
    <scope>NUCLEOTIDE SEQUENCE</scope>
    <source>
        <strain evidence="2">TM448B03070</strain>
    </source>
</reference>